<protein>
    <submittedName>
        <fullName evidence="1">Uncharacterized protein</fullName>
    </submittedName>
</protein>
<dbReference type="RefSeq" id="WP_184889971.1">
    <property type="nucleotide sequence ID" value="NZ_BOOV01000046.1"/>
</dbReference>
<gene>
    <name evidence="1" type="ORF">BJ982_002648</name>
</gene>
<accession>A0A7W7D6Z0</accession>
<name>A0A7W7D6Z0_9ACTN</name>
<evidence type="ECO:0000313" key="1">
    <source>
        <dbReference type="EMBL" id="MBB4701104.1"/>
    </source>
</evidence>
<proteinExistence type="predicted"/>
<keyword evidence="2" id="KW-1185">Reference proteome</keyword>
<reference evidence="1 2" key="1">
    <citation type="submission" date="2020-08" db="EMBL/GenBank/DDBJ databases">
        <title>Sequencing the genomes of 1000 actinobacteria strains.</title>
        <authorList>
            <person name="Klenk H.-P."/>
        </authorList>
    </citation>
    <scope>NUCLEOTIDE SEQUENCE [LARGE SCALE GENOMIC DNA]</scope>
    <source>
        <strain evidence="1 2">DSM 45784</strain>
    </source>
</reference>
<dbReference type="AlphaFoldDB" id="A0A7W7D6Z0"/>
<comment type="caution">
    <text evidence="1">The sequence shown here is derived from an EMBL/GenBank/DDBJ whole genome shotgun (WGS) entry which is preliminary data.</text>
</comment>
<dbReference type="Proteomes" id="UP000542210">
    <property type="component" value="Unassembled WGS sequence"/>
</dbReference>
<dbReference type="EMBL" id="JACHND010000001">
    <property type="protein sequence ID" value="MBB4701104.1"/>
    <property type="molecule type" value="Genomic_DNA"/>
</dbReference>
<organism evidence="1 2">
    <name type="scientific">Sphaerisporangium siamense</name>
    <dbReference type="NCBI Taxonomy" id="795645"/>
    <lineage>
        <taxon>Bacteria</taxon>
        <taxon>Bacillati</taxon>
        <taxon>Actinomycetota</taxon>
        <taxon>Actinomycetes</taxon>
        <taxon>Streptosporangiales</taxon>
        <taxon>Streptosporangiaceae</taxon>
        <taxon>Sphaerisporangium</taxon>
    </lineage>
</organism>
<evidence type="ECO:0000313" key="2">
    <source>
        <dbReference type="Proteomes" id="UP000542210"/>
    </source>
</evidence>
<sequence>MNSTRAWGAEMPYMYEELVFDRIRTLHREAESQRLVSHVQRLRKARRKVERASTRLHQVLARMA</sequence>